<dbReference type="EMBL" id="HAEF01002011">
    <property type="protein sequence ID" value="SBR39393.1"/>
    <property type="molecule type" value="Transcribed_RNA"/>
</dbReference>
<organism evidence="1">
    <name type="scientific">Nothobranchius pienaari</name>
    <dbReference type="NCBI Taxonomy" id="704102"/>
    <lineage>
        <taxon>Eukaryota</taxon>
        <taxon>Metazoa</taxon>
        <taxon>Chordata</taxon>
        <taxon>Craniata</taxon>
        <taxon>Vertebrata</taxon>
        <taxon>Euteleostomi</taxon>
        <taxon>Actinopterygii</taxon>
        <taxon>Neopterygii</taxon>
        <taxon>Teleostei</taxon>
        <taxon>Neoteleostei</taxon>
        <taxon>Acanthomorphata</taxon>
        <taxon>Ovalentaria</taxon>
        <taxon>Atherinomorphae</taxon>
        <taxon>Cyprinodontiformes</taxon>
        <taxon>Nothobranchiidae</taxon>
        <taxon>Nothobranchius</taxon>
    </lineage>
</organism>
<evidence type="ECO:0000313" key="1">
    <source>
        <dbReference type="EMBL" id="SBR39393.1"/>
    </source>
</evidence>
<reference evidence="1" key="2">
    <citation type="submission" date="2016-06" db="EMBL/GenBank/DDBJ databases">
        <title>The genome of a short-lived fish provides insights into sex chromosome evolution and the genetic control of aging.</title>
        <authorList>
            <person name="Reichwald K."/>
            <person name="Felder M."/>
            <person name="Petzold A."/>
            <person name="Koch P."/>
            <person name="Groth M."/>
            <person name="Platzer M."/>
        </authorList>
    </citation>
    <scope>NUCLEOTIDE SEQUENCE</scope>
    <source>
        <tissue evidence="1">Brain</tissue>
    </source>
</reference>
<dbReference type="AlphaFoldDB" id="A0A1A8L4J4"/>
<reference evidence="1" key="1">
    <citation type="submission" date="2016-05" db="EMBL/GenBank/DDBJ databases">
        <authorList>
            <person name="Lavstsen T."/>
            <person name="Jespersen J.S."/>
        </authorList>
    </citation>
    <scope>NUCLEOTIDE SEQUENCE</scope>
    <source>
        <tissue evidence="1">Brain</tissue>
    </source>
</reference>
<accession>A0A1A8L4J4</accession>
<name>A0A1A8L4J4_9TELE</name>
<gene>
    <name evidence="1" type="primary">Nfu_g_1_011962</name>
</gene>
<proteinExistence type="predicted"/>
<sequence length="119" mass="13861">MYIPEMCRLVKYLHVRKYHYVSNLLERHKLAGGCTKPHKGHKSSDCEALTFRFYFNILLKKTTGCKFLLVTCKKSEKLQLILKTEGFAEPFSLICVLLSPRLKRISTSTISYISISFYF</sequence>
<protein>
    <submittedName>
        <fullName evidence="1">Uncharacterized protein</fullName>
    </submittedName>
</protein>